<name>A0ABW1M0G3_9ACTN</name>
<comment type="caution">
    <text evidence="2">The sequence shown here is derived from an EMBL/GenBank/DDBJ whole genome shotgun (WGS) entry which is preliminary data.</text>
</comment>
<sequence>MDGPPVTETFTHLVWTAVAGFGVGLLWRTRGWARLLSAPPVVAAAVHHTVNNYAGRNPGSQATQWLESLDGKAWAAPLICLAVAMIVDLRRLHRGKRAVPGVLLASERADGDSLAALLRYAAWRPPWSLLIVLRYIGPAARAVCAWPTSGVSSDGRCGRGEARQFSR</sequence>
<feature type="transmembrane region" description="Helical" evidence="1">
    <location>
        <begin position="12"/>
        <end position="28"/>
    </location>
</feature>
<keyword evidence="1" id="KW-0812">Transmembrane</keyword>
<dbReference type="Proteomes" id="UP001596242">
    <property type="component" value="Unassembled WGS sequence"/>
</dbReference>
<keyword evidence="1" id="KW-0472">Membrane</keyword>
<evidence type="ECO:0000256" key="1">
    <source>
        <dbReference type="SAM" id="Phobius"/>
    </source>
</evidence>
<dbReference type="EMBL" id="JBHSPT010000037">
    <property type="protein sequence ID" value="MFC6057061.1"/>
    <property type="molecule type" value="Genomic_DNA"/>
</dbReference>
<evidence type="ECO:0008006" key="4">
    <source>
        <dbReference type="Google" id="ProtNLM"/>
    </source>
</evidence>
<accession>A0ABW1M0G3</accession>
<proteinExistence type="predicted"/>
<keyword evidence="1" id="KW-1133">Transmembrane helix</keyword>
<gene>
    <name evidence="2" type="ORF">ACFP50_16765</name>
</gene>
<keyword evidence="3" id="KW-1185">Reference proteome</keyword>
<evidence type="ECO:0000313" key="2">
    <source>
        <dbReference type="EMBL" id="MFC6057061.1"/>
    </source>
</evidence>
<evidence type="ECO:0000313" key="3">
    <source>
        <dbReference type="Proteomes" id="UP001596242"/>
    </source>
</evidence>
<protein>
    <recommendedName>
        <fullName evidence="4">PrsW family intramembrane metalloprotease</fullName>
    </recommendedName>
</protein>
<dbReference type="RefSeq" id="WP_386398103.1">
    <property type="nucleotide sequence ID" value="NZ_JBHSPT010000037.1"/>
</dbReference>
<reference evidence="3" key="1">
    <citation type="journal article" date="2019" name="Int. J. Syst. Evol. Microbiol.">
        <title>The Global Catalogue of Microorganisms (GCM) 10K type strain sequencing project: providing services to taxonomists for standard genome sequencing and annotation.</title>
        <authorList>
            <consortium name="The Broad Institute Genomics Platform"/>
            <consortium name="The Broad Institute Genome Sequencing Center for Infectious Disease"/>
            <person name="Wu L."/>
            <person name="Ma J."/>
        </authorList>
    </citation>
    <scope>NUCLEOTIDE SEQUENCE [LARGE SCALE GENOMIC DNA]</scope>
    <source>
        <strain evidence="3">JCM 12763</strain>
    </source>
</reference>
<organism evidence="2 3">
    <name type="scientific">Streptomyces pratens</name>
    <dbReference type="NCBI Taxonomy" id="887456"/>
    <lineage>
        <taxon>Bacteria</taxon>
        <taxon>Bacillati</taxon>
        <taxon>Actinomycetota</taxon>
        <taxon>Actinomycetes</taxon>
        <taxon>Kitasatosporales</taxon>
        <taxon>Streptomycetaceae</taxon>
        <taxon>Streptomyces</taxon>
    </lineage>
</organism>